<comment type="caution">
    <text evidence="1">The sequence shown here is derived from an EMBL/GenBank/DDBJ whole genome shotgun (WGS) entry which is preliminary data.</text>
</comment>
<evidence type="ECO:0008006" key="3">
    <source>
        <dbReference type="Google" id="ProtNLM"/>
    </source>
</evidence>
<organism evidence="1 2">
    <name type="scientific">Larkinella bovis</name>
    <dbReference type="NCBI Taxonomy" id="683041"/>
    <lineage>
        <taxon>Bacteria</taxon>
        <taxon>Pseudomonadati</taxon>
        <taxon>Bacteroidota</taxon>
        <taxon>Cytophagia</taxon>
        <taxon>Cytophagales</taxon>
        <taxon>Spirosomataceae</taxon>
        <taxon>Larkinella</taxon>
    </lineage>
</organism>
<protein>
    <recommendedName>
        <fullName evidence="3">Secretion system C-terminal sorting domain-containing protein</fullName>
    </recommendedName>
</protein>
<dbReference type="RefSeq" id="WP_379849600.1">
    <property type="nucleotide sequence ID" value="NZ_JBHSMA010000011.1"/>
</dbReference>
<proteinExistence type="predicted"/>
<sequence>MKMKIYKLMNRQTGLLMLVLMVLFVITSVRAQTPKVEPETENSAPTLQLSFHEIGNLKFRLEVTRPLTLLHDNVDIFILSDDKQILFANKYSHHALRITTFDLSTLEDGTYRFRVRSGGQRIEQLFDIRTKTTRIIMDQE</sequence>
<dbReference type="EMBL" id="JBHSMA010000011">
    <property type="protein sequence ID" value="MFC5412262.1"/>
    <property type="molecule type" value="Genomic_DNA"/>
</dbReference>
<reference evidence="2" key="1">
    <citation type="journal article" date="2019" name="Int. J. Syst. Evol. Microbiol.">
        <title>The Global Catalogue of Microorganisms (GCM) 10K type strain sequencing project: providing services to taxonomists for standard genome sequencing and annotation.</title>
        <authorList>
            <consortium name="The Broad Institute Genomics Platform"/>
            <consortium name="The Broad Institute Genome Sequencing Center for Infectious Disease"/>
            <person name="Wu L."/>
            <person name="Ma J."/>
        </authorList>
    </citation>
    <scope>NUCLEOTIDE SEQUENCE [LARGE SCALE GENOMIC DNA]</scope>
    <source>
        <strain evidence="2">CCUG 55250</strain>
    </source>
</reference>
<name>A0ABW0IIG6_9BACT</name>
<gene>
    <name evidence="1" type="ORF">ACFPMF_23250</name>
</gene>
<accession>A0ABW0IIG6</accession>
<keyword evidence="2" id="KW-1185">Reference proteome</keyword>
<evidence type="ECO:0000313" key="1">
    <source>
        <dbReference type="EMBL" id="MFC5412262.1"/>
    </source>
</evidence>
<dbReference type="Proteomes" id="UP001596106">
    <property type="component" value="Unassembled WGS sequence"/>
</dbReference>
<evidence type="ECO:0000313" key="2">
    <source>
        <dbReference type="Proteomes" id="UP001596106"/>
    </source>
</evidence>